<comment type="caution">
    <text evidence="2">The sequence shown here is derived from an EMBL/GenBank/DDBJ whole genome shotgun (WGS) entry which is preliminary data.</text>
</comment>
<dbReference type="EMBL" id="PUHQ01000192">
    <property type="protein sequence ID" value="KAG0653564.1"/>
    <property type="molecule type" value="Genomic_DNA"/>
</dbReference>
<evidence type="ECO:0000256" key="1">
    <source>
        <dbReference type="SAM" id="MobiDB-lite"/>
    </source>
</evidence>
<name>A0A9P6VTP4_RHOMI</name>
<reference evidence="2 3" key="1">
    <citation type="submission" date="2020-11" db="EMBL/GenBank/DDBJ databases">
        <title>Kefir isolates.</title>
        <authorList>
            <person name="Marcisauskas S."/>
            <person name="Kim Y."/>
            <person name="Blasche S."/>
        </authorList>
    </citation>
    <scope>NUCLEOTIDE SEQUENCE [LARGE SCALE GENOMIC DNA]</scope>
    <source>
        <strain evidence="2 3">KR</strain>
    </source>
</reference>
<dbReference type="Proteomes" id="UP000777482">
    <property type="component" value="Unassembled WGS sequence"/>
</dbReference>
<feature type="compositionally biased region" description="Low complexity" evidence="1">
    <location>
        <begin position="532"/>
        <end position="549"/>
    </location>
</feature>
<feature type="region of interest" description="Disordered" evidence="1">
    <location>
        <begin position="317"/>
        <end position="376"/>
    </location>
</feature>
<dbReference type="OrthoDB" id="2528828at2759"/>
<feature type="compositionally biased region" description="Acidic residues" evidence="1">
    <location>
        <begin position="317"/>
        <end position="341"/>
    </location>
</feature>
<evidence type="ECO:0000313" key="3">
    <source>
        <dbReference type="Proteomes" id="UP000777482"/>
    </source>
</evidence>
<feature type="region of interest" description="Disordered" evidence="1">
    <location>
        <begin position="531"/>
        <end position="554"/>
    </location>
</feature>
<sequence>MAAAAKGAGQPARGPKLAELFLKTHERQPQPLSGSQAQFVETHFEVEDASAYADALLAFEGIIDRLHYPSRHQIRMLLSMCFFPLFFKPPVQHGSATMRPSTSASSSIPRIVPLADDPLVLSQRQIRQLARDLLADVIGTCGIGVVCDAIKGYGMPLAEGGGSVSRADSEEPPAHKYFGKKQKGKKSGANLGQDHPDFETPVDSDDPLAAAANLMLDAPDLWEVLAGTTAVKRRLRTSEQPVLDTGGWEVLRELVRGWEAEAIRKKKAGESGVEPPAPLSLLRYFKPSASTGAARELSTKALDVVFWPFSEYAHDDEGVESDADVDREDGKDAEEEEEGGEESGGSGLEDLRDTARRSRKRSRQQEKAEKAKRRRQAAEADGMSLFDKRLTAVKLLGLIGECTVSGSLSSKTVVSELAHWLKALEYQDFHALLDVISLAMPCPLFVARLFWTYLEIHSHPAAATVGLTAPQARVDLTPQAPVSPRKLAAQGARGHPRTSSSTKSFWQVPGLSSREFISLVARVPIEVPLPATTSSTTTTTTSSQTSSSSMPKNLERAAKAVEIHRVVKTLLSELLAERDDGAPPSQDQVQTVVDAIAVADRVLEDARTTRASAA</sequence>
<organism evidence="2 3">
    <name type="scientific">Rhodotorula mucilaginosa</name>
    <name type="common">Yeast</name>
    <name type="synonym">Rhodotorula rubra</name>
    <dbReference type="NCBI Taxonomy" id="5537"/>
    <lineage>
        <taxon>Eukaryota</taxon>
        <taxon>Fungi</taxon>
        <taxon>Dikarya</taxon>
        <taxon>Basidiomycota</taxon>
        <taxon>Pucciniomycotina</taxon>
        <taxon>Microbotryomycetes</taxon>
        <taxon>Sporidiobolales</taxon>
        <taxon>Sporidiobolaceae</taxon>
        <taxon>Rhodotorula</taxon>
    </lineage>
</organism>
<dbReference type="AlphaFoldDB" id="A0A9P6VTP4"/>
<evidence type="ECO:0000313" key="2">
    <source>
        <dbReference type="EMBL" id="KAG0653564.1"/>
    </source>
</evidence>
<feature type="compositionally biased region" description="Basic residues" evidence="1">
    <location>
        <begin position="177"/>
        <end position="186"/>
    </location>
</feature>
<feature type="region of interest" description="Disordered" evidence="1">
    <location>
        <begin position="161"/>
        <end position="198"/>
    </location>
</feature>
<accession>A0A9P6VTP4</accession>
<proteinExistence type="predicted"/>
<keyword evidence="3" id="KW-1185">Reference proteome</keyword>
<protein>
    <submittedName>
        <fullName evidence="2">Uncharacterized protein</fullName>
    </submittedName>
</protein>
<gene>
    <name evidence="2" type="ORF">C6P46_002481</name>
</gene>